<proteinExistence type="inferred from homology"/>
<evidence type="ECO:0000313" key="4">
    <source>
        <dbReference type="EMBL" id="KAJ8653830.1"/>
    </source>
</evidence>
<dbReference type="PROSITE" id="PS51205">
    <property type="entry name" value="VPS9"/>
    <property type="match status" value="1"/>
</dbReference>
<dbReference type="Gene3D" id="1.20.1050.80">
    <property type="entry name" value="VPS9 domain"/>
    <property type="match status" value="1"/>
</dbReference>
<comment type="similarity">
    <text evidence="1">Belongs to the UPF0507 family.</text>
</comment>
<dbReference type="GO" id="GO:0000149">
    <property type="term" value="F:SNARE binding"/>
    <property type="evidence" value="ECO:0007669"/>
    <property type="project" value="TreeGrafter"/>
</dbReference>
<feature type="compositionally biased region" description="Low complexity" evidence="2">
    <location>
        <begin position="73"/>
        <end position="93"/>
    </location>
</feature>
<name>A0AAD7UV58_9FUNG</name>
<evidence type="ECO:0000256" key="1">
    <source>
        <dbReference type="ARBA" id="ARBA00007428"/>
    </source>
</evidence>
<dbReference type="GO" id="GO:0005085">
    <property type="term" value="F:guanyl-nucleotide exchange factor activity"/>
    <property type="evidence" value="ECO:0007669"/>
    <property type="project" value="TreeGrafter"/>
</dbReference>
<protein>
    <recommendedName>
        <fullName evidence="3">VPS9 domain-containing protein</fullName>
    </recommendedName>
</protein>
<comment type="caution">
    <text evidence="4">The sequence shown here is derived from an EMBL/GenBank/DDBJ whole genome shotgun (WGS) entry which is preliminary data.</text>
</comment>
<feature type="region of interest" description="Disordered" evidence="2">
    <location>
        <begin position="683"/>
        <end position="725"/>
    </location>
</feature>
<dbReference type="AlphaFoldDB" id="A0AAD7UV58"/>
<dbReference type="PANTHER" id="PTHR24170:SF1">
    <property type="entry name" value="DOMAIN PROTEIN, PUTATIVE (AFU_ORTHOLOGUE AFUA_1G09870)-RELATED"/>
    <property type="match status" value="1"/>
</dbReference>
<organism evidence="4 5">
    <name type="scientific">Lichtheimia ornata</name>
    <dbReference type="NCBI Taxonomy" id="688661"/>
    <lineage>
        <taxon>Eukaryota</taxon>
        <taxon>Fungi</taxon>
        <taxon>Fungi incertae sedis</taxon>
        <taxon>Mucoromycota</taxon>
        <taxon>Mucoromycotina</taxon>
        <taxon>Mucoromycetes</taxon>
        <taxon>Mucorales</taxon>
        <taxon>Lichtheimiaceae</taxon>
        <taxon>Lichtheimia</taxon>
    </lineage>
</organism>
<dbReference type="InterPro" id="IPR037191">
    <property type="entry name" value="VPS9_dom_sf"/>
</dbReference>
<dbReference type="EMBL" id="JARTCD010000071">
    <property type="protein sequence ID" value="KAJ8653830.1"/>
    <property type="molecule type" value="Genomic_DNA"/>
</dbReference>
<evidence type="ECO:0000313" key="5">
    <source>
        <dbReference type="Proteomes" id="UP001234581"/>
    </source>
</evidence>
<dbReference type="PANTHER" id="PTHR24170">
    <property type="entry name" value="ANKYRIN REPEAT DOMAIN-CONTAINING PROTEIN 27"/>
    <property type="match status" value="1"/>
</dbReference>
<gene>
    <name evidence="4" type="ORF">O0I10_010511</name>
</gene>
<feature type="domain" description="VPS9" evidence="3">
    <location>
        <begin position="339"/>
        <end position="522"/>
    </location>
</feature>
<dbReference type="GO" id="GO:0097422">
    <property type="term" value="C:tubular endosome"/>
    <property type="evidence" value="ECO:0007669"/>
    <property type="project" value="TreeGrafter"/>
</dbReference>
<feature type="compositionally biased region" description="Polar residues" evidence="2">
    <location>
        <begin position="20"/>
        <end position="29"/>
    </location>
</feature>
<evidence type="ECO:0000259" key="3">
    <source>
        <dbReference type="PROSITE" id="PS51205"/>
    </source>
</evidence>
<reference evidence="4 5" key="1">
    <citation type="submission" date="2023-03" db="EMBL/GenBank/DDBJ databases">
        <title>Genome sequence of Lichtheimia ornata CBS 291.66.</title>
        <authorList>
            <person name="Mohabir J.T."/>
            <person name="Shea T.P."/>
            <person name="Kurbessoian T."/>
            <person name="Berby B."/>
            <person name="Fontaine J."/>
            <person name="Livny J."/>
            <person name="Gnirke A."/>
            <person name="Stajich J.E."/>
            <person name="Cuomo C.A."/>
        </authorList>
    </citation>
    <scope>NUCLEOTIDE SEQUENCE [LARGE SCALE GENOMIC DNA]</scope>
    <source>
        <strain evidence="4">CBS 291.66</strain>
    </source>
</reference>
<dbReference type="GO" id="GO:0030133">
    <property type="term" value="C:transport vesicle"/>
    <property type="evidence" value="ECO:0007669"/>
    <property type="project" value="TreeGrafter"/>
</dbReference>
<dbReference type="GO" id="GO:0005769">
    <property type="term" value="C:early endosome"/>
    <property type="evidence" value="ECO:0007669"/>
    <property type="project" value="TreeGrafter"/>
</dbReference>
<dbReference type="GeneID" id="83217914"/>
<dbReference type="InterPro" id="IPR003123">
    <property type="entry name" value="VPS9"/>
</dbReference>
<evidence type="ECO:0000256" key="2">
    <source>
        <dbReference type="SAM" id="MobiDB-lite"/>
    </source>
</evidence>
<feature type="compositionally biased region" description="Polar residues" evidence="2">
    <location>
        <begin position="683"/>
        <end position="707"/>
    </location>
</feature>
<feature type="compositionally biased region" description="Low complexity" evidence="2">
    <location>
        <begin position="30"/>
        <end position="53"/>
    </location>
</feature>
<dbReference type="RefSeq" id="XP_058338744.1">
    <property type="nucleotide sequence ID" value="XM_058490490.1"/>
</dbReference>
<dbReference type="GO" id="GO:0005770">
    <property type="term" value="C:late endosome"/>
    <property type="evidence" value="ECO:0007669"/>
    <property type="project" value="TreeGrafter"/>
</dbReference>
<sequence length="806" mass="89738">MSFAIPYLFRSSAKKKRDNNATTHQSLPSTTPVTTGILPTTTVDSSSSGISSDSDSRDQPYPTLVAMTQSRGTPCSRNPSPTSSTTSRSRPTSLGAHPTMSLEPEELDENRFYRYIRSHFNLVFSRSTVVCIPHSRAVEGMILTKDFIETHSYNPSPYYQGQFQAANGKVISIELPIISTVSGFKDPRAVYVMAEEWVYIGRKKIRVLLIDRALEGDPLPPQPRSPNTLSIPTVRNSKTDLDFLNMLPENAEAMYELQMGVQKFVNTYVYIRGFNQYTVDKIQHMYGKAYRTILQKNSRLREACRIQAEHDHFLELVENVVMGFLYEKIWVQSLRAILQSQDNYLDSICRAYARETITLDRYLVSHPMADMPLECFEAAIACLRRVDTETEGPISVDDDRLAAPVLQNTSGDQLAFTPLEKLACVRMTLDLITAAVSDYIQSTSVTMIKDAKEDDSPVTADEMIPLFAYILVHSRIPRIASLAFYMEHFRLSLIERSEHSFVLVTLKAASDFLKADPLSLHDANSSVSTLSTSSTPTALSPKLQQNIRTRSTSFGSSPVTTPQANVPGPQNSLHYRSVSMSSAAGTPSLRHRKSQSADLHNMAVADAAAVDEYDRTNNNRRNSLTPSVIIRPIVAQQQNNNNNNRRSLDISNDWMVGKHYQHHHQAPKIPTISHSRPIISTTFPTISNSTPLPGLNQKTTPTSSAASSCHGVPSPTAITSENRKLARSLSSTSSLYCGQKIHHPPEIINLRSKGRPASICIDPRSMHQDKEEDEEDDLGDFLRGLQSVNADIVGERSGAYRAVRRL</sequence>
<dbReference type="SUPFAM" id="SSF109993">
    <property type="entry name" value="VPS9 domain"/>
    <property type="match status" value="1"/>
</dbReference>
<dbReference type="Proteomes" id="UP001234581">
    <property type="component" value="Unassembled WGS sequence"/>
</dbReference>
<dbReference type="Pfam" id="PF02204">
    <property type="entry name" value="VPS9"/>
    <property type="match status" value="1"/>
</dbReference>
<dbReference type="InterPro" id="IPR051248">
    <property type="entry name" value="UPF0507/Ank_repeat_27"/>
</dbReference>
<dbReference type="GO" id="GO:0045022">
    <property type="term" value="P:early endosome to late endosome transport"/>
    <property type="evidence" value="ECO:0007669"/>
    <property type="project" value="TreeGrafter"/>
</dbReference>
<feature type="region of interest" description="Disordered" evidence="2">
    <location>
        <begin position="14"/>
        <end position="103"/>
    </location>
</feature>
<feature type="compositionally biased region" description="Polar residues" evidence="2">
    <location>
        <begin position="542"/>
        <end position="571"/>
    </location>
</feature>
<dbReference type="GO" id="GO:0005886">
    <property type="term" value="C:plasma membrane"/>
    <property type="evidence" value="ECO:0007669"/>
    <property type="project" value="TreeGrafter"/>
</dbReference>
<accession>A0AAD7UV58</accession>
<feature type="region of interest" description="Disordered" evidence="2">
    <location>
        <begin position="524"/>
        <end position="571"/>
    </location>
</feature>
<feature type="compositionally biased region" description="Low complexity" evidence="2">
    <location>
        <begin position="525"/>
        <end position="541"/>
    </location>
</feature>
<keyword evidence="5" id="KW-1185">Reference proteome</keyword>